<evidence type="ECO:0000259" key="8">
    <source>
        <dbReference type="PROSITE" id="PS50811"/>
    </source>
</evidence>
<evidence type="ECO:0000313" key="11">
    <source>
        <dbReference type="Proteomes" id="UP000027138"/>
    </source>
</evidence>
<proteinExistence type="inferred from homology"/>
<dbReference type="GO" id="GO:0010193">
    <property type="term" value="P:response to ozone"/>
    <property type="evidence" value="ECO:0007669"/>
    <property type="project" value="UniProtKB-ARBA"/>
</dbReference>
<keyword evidence="2" id="KW-0805">Transcription regulation</keyword>
<dbReference type="PANTHER" id="PTHR32096:SF36">
    <property type="entry name" value="WRKY TRANSCRIPTION FACTOR 41-RELATED"/>
    <property type="match status" value="1"/>
</dbReference>
<evidence type="ECO:0000256" key="5">
    <source>
        <dbReference type="ARBA" id="ARBA00023242"/>
    </source>
</evidence>
<reference evidence="9" key="1">
    <citation type="journal article" date="2013" name="Gene">
        <title>Genome-wide analysis of the WRKY gene family in physic nut (Jatropha curcas L.).</title>
        <authorList>
            <person name="Xiong W."/>
            <person name="Xu X."/>
            <person name="Zhang L."/>
            <person name="Wu P."/>
            <person name="Chen Y."/>
            <person name="Li M."/>
            <person name="Jiang H."/>
            <person name="Wu G."/>
        </authorList>
    </citation>
    <scope>NUCLEOTIDE SEQUENCE</scope>
</reference>
<reference evidence="10 11" key="2">
    <citation type="journal article" date="2014" name="PLoS ONE">
        <title>Global Analysis of Gene Expression Profiles in Physic Nut (Jatropha curcas L.) Seedlings Exposed to Salt Stress.</title>
        <authorList>
            <person name="Zhang L."/>
            <person name="Zhang C."/>
            <person name="Wu P."/>
            <person name="Chen Y."/>
            <person name="Li M."/>
            <person name="Jiang H."/>
            <person name="Wu G."/>
        </authorList>
    </citation>
    <scope>NUCLEOTIDE SEQUENCE [LARGE SCALE GENOMIC DNA]</scope>
    <source>
        <strain evidence="11">cv. GZQX0401</strain>
        <tissue evidence="10">Young leaves</tissue>
    </source>
</reference>
<sequence>MENSLSWEQKTLISELIQGMEFAKQLRRHLNTSSVETRDSLVQRILSSYEKSLLILNWSGSTGQPQSVGVNVGNTNNNVPESPISMNGSPGSDDFDGNQNDASKKRKKMPRWTDQVKVSSDGLEGPHDDGYSWRKYGQKDILGAKYPRSYYRCTYRNTQNCWATKQVQRSDEDPTIFEVTYRGVHTCSHGQQSVPPPVSPEKQEQKQNNNQLQHQAQATLSNFQKSLRVKTDDLDNKEMEYPFSFPPTYGGVKSSGTYSPSFISPATPEPNYYSVSPFQMNNFIAVQNFPQTDSDFTEIISANTSATNSPIVNPEFSLQSLELDPNFPFDTPGFFSEL</sequence>
<dbReference type="InterPro" id="IPR044810">
    <property type="entry name" value="WRKY_plant"/>
</dbReference>
<dbReference type="InterPro" id="IPR036576">
    <property type="entry name" value="WRKY_dom_sf"/>
</dbReference>
<feature type="region of interest" description="Disordered" evidence="7">
    <location>
        <begin position="63"/>
        <end position="128"/>
    </location>
</feature>
<feature type="region of interest" description="Disordered" evidence="7">
    <location>
        <begin position="187"/>
        <end position="214"/>
    </location>
</feature>
<keyword evidence="4" id="KW-0804">Transcription</keyword>
<keyword evidence="3" id="KW-0238">DNA-binding</keyword>
<dbReference type="SUPFAM" id="SSF118290">
    <property type="entry name" value="WRKY DNA-binding domain"/>
    <property type="match status" value="1"/>
</dbReference>
<feature type="compositionally biased region" description="Low complexity" evidence="7">
    <location>
        <begin position="68"/>
        <end position="79"/>
    </location>
</feature>
<evidence type="ECO:0000256" key="3">
    <source>
        <dbReference type="ARBA" id="ARBA00023125"/>
    </source>
</evidence>
<keyword evidence="5" id="KW-0539">Nucleus</keyword>
<comment type="similarity">
    <text evidence="6">Belongs to the WRKY group III family.</text>
</comment>
<dbReference type="GO" id="GO:0000976">
    <property type="term" value="F:transcription cis-regulatory region binding"/>
    <property type="evidence" value="ECO:0007669"/>
    <property type="project" value="TreeGrafter"/>
</dbReference>
<dbReference type="GO" id="GO:0009751">
    <property type="term" value="P:response to salicylic acid"/>
    <property type="evidence" value="ECO:0007669"/>
    <property type="project" value="UniProtKB-ARBA"/>
</dbReference>
<dbReference type="FunFam" id="2.20.25.80:FF:000009">
    <property type="entry name" value="WRKY transcription factor 53"/>
    <property type="match status" value="1"/>
</dbReference>
<protein>
    <submittedName>
        <fullName evidence="9">WRKY transcription factor 54</fullName>
    </submittedName>
</protein>
<feature type="domain" description="WRKY" evidence="8">
    <location>
        <begin position="122"/>
        <end position="185"/>
    </location>
</feature>
<evidence type="ECO:0000313" key="10">
    <source>
        <dbReference type="EMBL" id="KDP25316.1"/>
    </source>
</evidence>
<dbReference type="PANTHER" id="PTHR32096">
    <property type="entry name" value="WRKY TRANSCRIPTION FACTOR 30-RELATED-RELATED"/>
    <property type="match status" value="1"/>
</dbReference>
<dbReference type="Proteomes" id="UP000027138">
    <property type="component" value="Unassembled WGS sequence"/>
</dbReference>
<dbReference type="SMART" id="SM00774">
    <property type="entry name" value="WRKY"/>
    <property type="match status" value="1"/>
</dbReference>
<dbReference type="PROSITE" id="PS50811">
    <property type="entry name" value="WRKY"/>
    <property type="match status" value="1"/>
</dbReference>
<dbReference type="GO" id="GO:0005634">
    <property type="term" value="C:nucleus"/>
    <property type="evidence" value="ECO:0007669"/>
    <property type="project" value="UniProtKB-SubCell"/>
</dbReference>
<evidence type="ECO:0000256" key="1">
    <source>
        <dbReference type="ARBA" id="ARBA00004123"/>
    </source>
</evidence>
<evidence type="ECO:0000256" key="4">
    <source>
        <dbReference type="ARBA" id="ARBA00023163"/>
    </source>
</evidence>
<dbReference type="OrthoDB" id="1888929at2759"/>
<accession>S5CKD4</accession>
<dbReference type="InterPro" id="IPR003657">
    <property type="entry name" value="WRKY_dom"/>
</dbReference>
<name>S5CKD4_JATCU</name>
<dbReference type="AlphaFoldDB" id="S5CKD4"/>
<evidence type="ECO:0000313" key="9">
    <source>
        <dbReference type="EMBL" id="AGQ04248.1"/>
    </source>
</evidence>
<dbReference type="EMBL" id="KC485306">
    <property type="protein sequence ID" value="AGQ04248.1"/>
    <property type="molecule type" value="Genomic_DNA"/>
</dbReference>
<dbReference type="GO" id="GO:0003700">
    <property type="term" value="F:DNA-binding transcription factor activity"/>
    <property type="evidence" value="ECO:0007669"/>
    <property type="project" value="InterPro"/>
</dbReference>
<evidence type="ECO:0000256" key="6">
    <source>
        <dbReference type="ARBA" id="ARBA00060850"/>
    </source>
</evidence>
<comment type="subcellular location">
    <subcellularLocation>
        <location evidence="1">Nucleus</location>
    </subcellularLocation>
</comment>
<dbReference type="Gene3D" id="2.20.25.80">
    <property type="entry name" value="WRKY domain"/>
    <property type="match status" value="1"/>
</dbReference>
<dbReference type="EMBL" id="KK914993">
    <property type="protein sequence ID" value="KDP25316.1"/>
    <property type="molecule type" value="Genomic_DNA"/>
</dbReference>
<evidence type="ECO:0000256" key="7">
    <source>
        <dbReference type="SAM" id="MobiDB-lite"/>
    </source>
</evidence>
<gene>
    <name evidence="9" type="primary">WRKY54</name>
    <name evidence="10" type="ORF">JCGZ_20472</name>
</gene>
<dbReference type="GO" id="GO:0042542">
    <property type="term" value="P:response to hydrogen peroxide"/>
    <property type="evidence" value="ECO:0007669"/>
    <property type="project" value="UniProtKB-ARBA"/>
</dbReference>
<dbReference type="KEGG" id="jcu:105645691"/>
<dbReference type="Pfam" id="PF03106">
    <property type="entry name" value="WRKY"/>
    <property type="match status" value="1"/>
</dbReference>
<organism evidence="9">
    <name type="scientific">Jatropha curcas</name>
    <name type="common">Barbados nut</name>
    <dbReference type="NCBI Taxonomy" id="180498"/>
    <lineage>
        <taxon>Eukaryota</taxon>
        <taxon>Viridiplantae</taxon>
        <taxon>Streptophyta</taxon>
        <taxon>Embryophyta</taxon>
        <taxon>Tracheophyta</taxon>
        <taxon>Spermatophyta</taxon>
        <taxon>Magnoliopsida</taxon>
        <taxon>eudicotyledons</taxon>
        <taxon>Gunneridae</taxon>
        <taxon>Pentapetalae</taxon>
        <taxon>rosids</taxon>
        <taxon>fabids</taxon>
        <taxon>Malpighiales</taxon>
        <taxon>Euphorbiaceae</taxon>
        <taxon>Crotonoideae</taxon>
        <taxon>Jatropheae</taxon>
        <taxon>Jatropha</taxon>
    </lineage>
</organism>
<keyword evidence="11" id="KW-1185">Reference proteome</keyword>
<evidence type="ECO:0000256" key="2">
    <source>
        <dbReference type="ARBA" id="ARBA00023015"/>
    </source>
</evidence>
<dbReference type="GO" id="GO:0010150">
    <property type="term" value="P:leaf senescence"/>
    <property type="evidence" value="ECO:0007669"/>
    <property type="project" value="UniProtKB-ARBA"/>
</dbReference>